<sequence>MNLECRPTARQSGWTSSELEKLYRLLSPLFRLYQGNGDKSKIYQKISHQLQREGVDRAPTQVQKRLCSDNRRMKELLKVTRGQVEIANLPRYLVPLYKLMFPDAAAQMPDNFYDDEHLLDDVDEIPTKSGLDQFLLDGPAAKVEVVPINEVPLNLPASSNYAENIDDLLNESAPLESRSEHLPKPTLKRPATSGAPLLVDDYSDENAALEEEIMRAKVRREQLDFELLDQKLRHEAERHELEVKFLKAKLDRLQGNQMAFE</sequence>
<evidence type="ECO:0000256" key="1">
    <source>
        <dbReference type="SAM" id="Coils"/>
    </source>
</evidence>
<keyword evidence="5" id="KW-1185">Reference proteome</keyword>
<proteinExistence type="predicted"/>
<dbReference type="Pfam" id="PF13837">
    <property type="entry name" value="Myb_DNA-bind_4"/>
    <property type="match status" value="1"/>
</dbReference>
<dbReference type="EMBL" id="CATQJA010002659">
    <property type="protein sequence ID" value="CAJ0580550.1"/>
    <property type="molecule type" value="Genomic_DNA"/>
</dbReference>
<dbReference type="Proteomes" id="UP001177023">
    <property type="component" value="Unassembled WGS sequence"/>
</dbReference>
<evidence type="ECO:0000313" key="5">
    <source>
        <dbReference type="Proteomes" id="UP001177023"/>
    </source>
</evidence>
<accession>A0AA36GCP2</accession>
<name>A0AA36GCP2_9BILA</name>
<feature type="coiled-coil region" evidence="1">
    <location>
        <begin position="199"/>
        <end position="256"/>
    </location>
</feature>
<organism evidence="4 5">
    <name type="scientific">Mesorhabditis spiculigera</name>
    <dbReference type="NCBI Taxonomy" id="96644"/>
    <lineage>
        <taxon>Eukaryota</taxon>
        <taxon>Metazoa</taxon>
        <taxon>Ecdysozoa</taxon>
        <taxon>Nematoda</taxon>
        <taxon>Chromadorea</taxon>
        <taxon>Rhabditida</taxon>
        <taxon>Rhabditina</taxon>
        <taxon>Rhabditomorpha</taxon>
        <taxon>Rhabditoidea</taxon>
        <taxon>Rhabditidae</taxon>
        <taxon>Mesorhabditinae</taxon>
        <taxon>Mesorhabditis</taxon>
    </lineage>
</organism>
<feature type="non-terminal residue" evidence="4">
    <location>
        <position position="261"/>
    </location>
</feature>
<gene>
    <name evidence="4" type="ORF">MSPICULIGERA_LOCUS18748</name>
</gene>
<keyword evidence="1" id="KW-0175">Coiled coil</keyword>
<evidence type="ECO:0000313" key="4">
    <source>
        <dbReference type="EMBL" id="CAJ0580550.1"/>
    </source>
</evidence>
<evidence type="ECO:0000259" key="3">
    <source>
        <dbReference type="Pfam" id="PF13837"/>
    </source>
</evidence>
<feature type="region of interest" description="Disordered" evidence="2">
    <location>
        <begin position="175"/>
        <end position="195"/>
    </location>
</feature>
<reference evidence="4" key="1">
    <citation type="submission" date="2023-06" db="EMBL/GenBank/DDBJ databases">
        <authorList>
            <person name="Delattre M."/>
        </authorList>
    </citation>
    <scope>NUCLEOTIDE SEQUENCE</scope>
    <source>
        <strain evidence="4">AF72</strain>
    </source>
</reference>
<comment type="caution">
    <text evidence="4">The sequence shown here is derived from an EMBL/GenBank/DDBJ whole genome shotgun (WGS) entry which is preliminary data.</text>
</comment>
<dbReference type="AlphaFoldDB" id="A0AA36GCP2"/>
<feature type="domain" description="Myb/SANT-like DNA-binding" evidence="3">
    <location>
        <begin position="13"/>
        <end position="82"/>
    </location>
</feature>
<protein>
    <recommendedName>
        <fullName evidence="3">Myb/SANT-like DNA-binding domain-containing protein</fullName>
    </recommendedName>
</protein>
<evidence type="ECO:0000256" key="2">
    <source>
        <dbReference type="SAM" id="MobiDB-lite"/>
    </source>
</evidence>
<dbReference type="InterPro" id="IPR044822">
    <property type="entry name" value="Myb_DNA-bind_4"/>
</dbReference>